<feature type="compositionally biased region" description="Polar residues" evidence="1">
    <location>
        <begin position="89"/>
        <end position="104"/>
    </location>
</feature>
<comment type="caution">
    <text evidence="2">The sequence shown here is derived from an EMBL/GenBank/DDBJ whole genome shotgun (WGS) entry which is preliminary data.</text>
</comment>
<evidence type="ECO:0000313" key="3">
    <source>
        <dbReference type="Proteomes" id="UP001457282"/>
    </source>
</evidence>
<keyword evidence="3" id="KW-1185">Reference proteome</keyword>
<accession>A0AAW1YQF0</accession>
<gene>
    <name evidence="2" type="ORF">M0R45_006257</name>
</gene>
<dbReference type="AlphaFoldDB" id="A0AAW1YQF0"/>
<organism evidence="2 3">
    <name type="scientific">Rubus argutus</name>
    <name type="common">Southern blackberry</name>
    <dbReference type="NCBI Taxonomy" id="59490"/>
    <lineage>
        <taxon>Eukaryota</taxon>
        <taxon>Viridiplantae</taxon>
        <taxon>Streptophyta</taxon>
        <taxon>Embryophyta</taxon>
        <taxon>Tracheophyta</taxon>
        <taxon>Spermatophyta</taxon>
        <taxon>Magnoliopsida</taxon>
        <taxon>eudicotyledons</taxon>
        <taxon>Gunneridae</taxon>
        <taxon>Pentapetalae</taxon>
        <taxon>rosids</taxon>
        <taxon>fabids</taxon>
        <taxon>Rosales</taxon>
        <taxon>Rosaceae</taxon>
        <taxon>Rosoideae</taxon>
        <taxon>Rosoideae incertae sedis</taxon>
        <taxon>Rubus</taxon>
    </lineage>
</organism>
<evidence type="ECO:0000313" key="2">
    <source>
        <dbReference type="EMBL" id="KAK9950788.1"/>
    </source>
</evidence>
<protein>
    <submittedName>
        <fullName evidence="2">Uncharacterized protein</fullName>
    </submittedName>
</protein>
<reference evidence="2 3" key="1">
    <citation type="journal article" date="2023" name="G3 (Bethesda)">
        <title>A chromosome-length genome assembly and annotation of blackberry (Rubus argutus, cv. 'Hillquist').</title>
        <authorList>
            <person name="Bruna T."/>
            <person name="Aryal R."/>
            <person name="Dudchenko O."/>
            <person name="Sargent D.J."/>
            <person name="Mead D."/>
            <person name="Buti M."/>
            <person name="Cavallini A."/>
            <person name="Hytonen T."/>
            <person name="Andres J."/>
            <person name="Pham M."/>
            <person name="Weisz D."/>
            <person name="Mascagni F."/>
            <person name="Usai G."/>
            <person name="Natali L."/>
            <person name="Bassil N."/>
            <person name="Fernandez G.E."/>
            <person name="Lomsadze A."/>
            <person name="Armour M."/>
            <person name="Olukolu B."/>
            <person name="Poorten T."/>
            <person name="Britton C."/>
            <person name="Davik J."/>
            <person name="Ashrafi H."/>
            <person name="Aiden E.L."/>
            <person name="Borodovsky M."/>
            <person name="Worthington M."/>
        </authorList>
    </citation>
    <scope>NUCLEOTIDE SEQUENCE [LARGE SCALE GENOMIC DNA]</scope>
    <source>
        <strain evidence="2">PI 553951</strain>
    </source>
</reference>
<feature type="region of interest" description="Disordered" evidence="1">
    <location>
        <begin position="75"/>
        <end position="104"/>
    </location>
</feature>
<evidence type="ECO:0000256" key="1">
    <source>
        <dbReference type="SAM" id="MobiDB-lite"/>
    </source>
</evidence>
<proteinExistence type="predicted"/>
<dbReference type="EMBL" id="JBEDUW010000001">
    <property type="protein sequence ID" value="KAK9950788.1"/>
    <property type="molecule type" value="Genomic_DNA"/>
</dbReference>
<dbReference type="Proteomes" id="UP001457282">
    <property type="component" value="Unassembled WGS sequence"/>
</dbReference>
<name>A0AAW1YQF0_RUBAR</name>
<sequence length="104" mass="11061">MTWSLGLPSSITQAADHHKLTFNPAHRTTVLITTASITSGTQLQLLCFDRSPRPSPCFAAASLCSDQSAHPCTQTNAAKPSFSVPPPSSQTTPELSGSDQIPRR</sequence>